<organism evidence="1 2">
    <name type="scientific">Thermosporothrix hazakensis</name>
    <dbReference type="NCBI Taxonomy" id="644383"/>
    <lineage>
        <taxon>Bacteria</taxon>
        <taxon>Bacillati</taxon>
        <taxon>Chloroflexota</taxon>
        <taxon>Ktedonobacteria</taxon>
        <taxon>Ktedonobacterales</taxon>
        <taxon>Thermosporotrichaceae</taxon>
        <taxon>Thermosporothrix</taxon>
    </lineage>
</organism>
<keyword evidence="2" id="KW-1185">Reference proteome</keyword>
<dbReference type="EMBL" id="QKUF01000049">
    <property type="protein sequence ID" value="PZW19321.1"/>
    <property type="molecule type" value="Genomic_DNA"/>
</dbReference>
<name>A0A326TSM4_THEHA</name>
<dbReference type="Proteomes" id="UP000248806">
    <property type="component" value="Unassembled WGS sequence"/>
</dbReference>
<reference evidence="1 2" key="1">
    <citation type="submission" date="2018-06" db="EMBL/GenBank/DDBJ databases">
        <title>Genomic Encyclopedia of Archaeal and Bacterial Type Strains, Phase II (KMG-II): from individual species to whole genera.</title>
        <authorList>
            <person name="Goeker M."/>
        </authorList>
    </citation>
    <scope>NUCLEOTIDE SEQUENCE [LARGE SCALE GENOMIC DNA]</scope>
    <source>
        <strain evidence="1 2">ATCC BAA-1881</strain>
    </source>
</reference>
<proteinExistence type="predicted"/>
<comment type="caution">
    <text evidence="1">The sequence shown here is derived from an EMBL/GenBank/DDBJ whole genome shotgun (WGS) entry which is preliminary data.</text>
</comment>
<sequence>MVKSEGCTLEMYQSAIYILYEVLGEYGLLIVDVPWRKAYEVLRVCSYAYPGTVVETVFRDCEQNGQGWFADLWVKWQEEIKEEWELFLFELCQGGSV</sequence>
<evidence type="ECO:0000313" key="1">
    <source>
        <dbReference type="EMBL" id="PZW19321.1"/>
    </source>
</evidence>
<gene>
    <name evidence="1" type="ORF">EI42_06134</name>
</gene>
<protein>
    <submittedName>
        <fullName evidence="1">Uncharacterized protein</fullName>
    </submittedName>
</protein>
<dbReference type="AlphaFoldDB" id="A0A326TSM4"/>
<accession>A0A326TSM4</accession>
<evidence type="ECO:0000313" key="2">
    <source>
        <dbReference type="Proteomes" id="UP000248806"/>
    </source>
</evidence>
<dbReference type="RefSeq" id="WP_111326422.1">
    <property type="nucleotide sequence ID" value="NZ_BIFX01000001.1"/>
</dbReference>